<dbReference type="SUPFAM" id="SSF50199">
    <property type="entry name" value="Staphylococcal nuclease"/>
    <property type="match status" value="1"/>
</dbReference>
<proteinExistence type="predicted"/>
<dbReference type="Proteomes" id="UP001589865">
    <property type="component" value="Unassembled WGS sequence"/>
</dbReference>
<dbReference type="InterPro" id="IPR016071">
    <property type="entry name" value="Staphylococal_nuclease_OB-fold"/>
</dbReference>
<gene>
    <name evidence="2" type="ORF">ACFFGY_06025</name>
</gene>
<dbReference type="Pfam" id="PF00565">
    <property type="entry name" value="SNase"/>
    <property type="match status" value="1"/>
</dbReference>
<reference evidence="2 3" key="1">
    <citation type="submission" date="2024-09" db="EMBL/GenBank/DDBJ databases">
        <authorList>
            <person name="Sun Q."/>
            <person name="Mori K."/>
        </authorList>
    </citation>
    <scope>NUCLEOTIDE SEQUENCE [LARGE SCALE GENOMIC DNA]</scope>
    <source>
        <strain evidence="2 3">TBRC 5777</strain>
    </source>
</reference>
<evidence type="ECO:0000313" key="3">
    <source>
        <dbReference type="Proteomes" id="UP001589865"/>
    </source>
</evidence>
<evidence type="ECO:0000313" key="2">
    <source>
        <dbReference type="EMBL" id="MFC0407798.1"/>
    </source>
</evidence>
<evidence type="ECO:0000259" key="1">
    <source>
        <dbReference type="PROSITE" id="PS50830"/>
    </source>
</evidence>
<accession>A0ABV6JQ07</accession>
<protein>
    <submittedName>
        <fullName evidence="2">Thermonuclease family protein</fullName>
    </submittedName>
</protein>
<sequence>MSGVPGGLDLSRLTAFLHPSARPEHPDEQRDVPPSEVHVVDGDTLRLGDQVVRLDGVQAPPRGETCVDAAGRSFDCGAAAAEKLASLVAHHAVDCQLHGSDAFSRSLGICRSAETEVNAQLVAEGWALASGETLLAKEDQARSRRLGLWASGVVPPAEWQERR</sequence>
<dbReference type="EMBL" id="JBHLUN010000005">
    <property type="protein sequence ID" value="MFC0407798.1"/>
    <property type="molecule type" value="Genomic_DNA"/>
</dbReference>
<dbReference type="PROSITE" id="PS50830">
    <property type="entry name" value="TNASE_3"/>
    <property type="match status" value="1"/>
</dbReference>
<organism evidence="2 3">
    <name type="scientific">Roseomonas elaeocarpi</name>
    <dbReference type="NCBI Taxonomy" id="907779"/>
    <lineage>
        <taxon>Bacteria</taxon>
        <taxon>Pseudomonadati</taxon>
        <taxon>Pseudomonadota</taxon>
        <taxon>Alphaproteobacteria</taxon>
        <taxon>Acetobacterales</taxon>
        <taxon>Roseomonadaceae</taxon>
        <taxon>Roseomonas</taxon>
    </lineage>
</organism>
<dbReference type="RefSeq" id="WP_377043525.1">
    <property type="nucleotide sequence ID" value="NZ_JBHLUN010000005.1"/>
</dbReference>
<dbReference type="InterPro" id="IPR035437">
    <property type="entry name" value="SNase_OB-fold_sf"/>
</dbReference>
<feature type="domain" description="TNase-like" evidence="1">
    <location>
        <begin position="38"/>
        <end position="151"/>
    </location>
</feature>
<name>A0ABV6JQ07_9PROT</name>
<dbReference type="SMART" id="SM00318">
    <property type="entry name" value="SNc"/>
    <property type="match status" value="1"/>
</dbReference>
<dbReference type="Gene3D" id="2.40.50.90">
    <property type="match status" value="1"/>
</dbReference>
<comment type="caution">
    <text evidence="2">The sequence shown here is derived from an EMBL/GenBank/DDBJ whole genome shotgun (WGS) entry which is preliminary data.</text>
</comment>
<keyword evidence="3" id="KW-1185">Reference proteome</keyword>